<organism evidence="2 3">
    <name type="scientific">Paenibacillus tyrfis</name>
    <dbReference type="NCBI Taxonomy" id="1501230"/>
    <lineage>
        <taxon>Bacteria</taxon>
        <taxon>Bacillati</taxon>
        <taxon>Bacillota</taxon>
        <taxon>Bacilli</taxon>
        <taxon>Bacillales</taxon>
        <taxon>Paenibacillaceae</taxon>
        <taxon>Paenibacillus</taxon>
    </lineage>
</organism>
<gene>
    <name evidence="2" type="ORF">ET33_05365</name>
</gene>
<protein>
    <recommendedName>
        <fullName evidence="1">DSBA-like thioredoxin domain-containing protein</fullName>
    </recommendedName>
</protein>
<dbReference type="PROSITE" id="PS00195">
    <property type="entry name" value="GLUTAREDOXIN_1"/>
    <property type="match status" value="1"/>
</dbReference>
<dbReference type="Pfam" id="PF01323">
    <property type="entry name" value="DSBA"/>
    <property type="match status" value="1"/>
</dbReference>
<evidence type="ECO:0000313" key="2">
    <source>
        <dbReference type="EMBL" id="KEQ25118.1"/>
    </source>
</evidence>
<comment type="caution">
    <text evidence="2">The sequence shown here is derived from an EMBL/GenBank/DDBJ whole genome shotgun (WGS) entry which is preliminary data.</text>
</comment>
<dbReference type="RefSeq" id="WP_036683635.1">
    <property type="nucleotide sequence ID" value="NZ_JNVM01000012.1"/>
</dbReference>
<dbReference type="PANTHER" id="PTHR13887:SF33">
    <property type="entry name" value="ISOMERASE"/>
    <property type="match status" value="1"/>
</dbReference>
<dbReference type="PANTHER" id="PTHR13887">
    <property type="entry name" value="GLUTATHIONE S-TRANSFERASE KAPPA"/>
    <property type="match status" value="1"/>
</dbReference>
<accession>A0A081P345</accession>
<dbReference type="Gene3D" id="3.40.30.10">
    <property type="entry name" value="Glutaredoxin"/>
    <property type="match status" value="1"/>
</dbReference>
<keyword evidence="3" id="KW-1185">Reference proteome</keyword>
<reference evidence="2 3" key="1">
    <citation type="submission" date="2014-06" db="EMBL/GenBank/DDBJ databases">
        <title>Draft genome sequence of Paenibacillus sp. MSt1.</title>
        <authorList>
            <person name="Aw Y.K."/>
            <person name="Ong K.S."/>
            <person name="Gan H.M."/>
            <person name="Lee S.M."/>
        </authorList>
    </citation>
    <scope>NUCLEOTIDE SEQUENCE [LARGE SCALE GENOMIC DNA]</scope>
    <source>
        <strain evidence="2 3">MSt1</strain>
    </source>
</reference>
<dbReference type="OrthoDB" id="9799122at2"/>
<dbReference type="CDD" id="cd03024">
    <property type="entry name" value="DsbA_FrnE"/>
    <property type="match status" value="1"/>
</dbReference>
<dbReference type="InterPro" id="IPR001853">
    <property type="entry name" value="DSBA-like_thioredoxin_dom"/>
</dbReference>
<dbReference type="GO" id="GO:0016491">
    <property type="term" value="F:oxidoreductase activity"/>
    <property type="evidence" value="ECO:0007669"/>
    <property type="project" value="InterPro"/>
</dbReference>
<sequence>MTVKIQVYSDYVCPFCFLAEGPLEQAVQGKDVEVEWMPFELRPSPTEPLDPWNDPPKLKMFEQSIAPYAQRLGIDMKLPRLSPHPYTHLAFEGYQYAKEHGKGNEYNHRLFRAFFQEEQNIGDPDVLAKLAGEIGLDAAEYREALETGKYKEAHQQALNHAYREAGITAVPTFFIGDKVLRGVANRETLEQVIAEELAGQAGKAAEGLSCSVDGECD</sequence>
<dbReference type="AlphaFoldDB" id="A0A081P345"/>
<dbReference type="eggNOG" id="COG2761">
    <property type="taxonomic scope" value="Bacteria"/>
</dbReference>
<evidence type="ECO:0000259" key="1">
    <source>
        <dbReference type="Pfam" id="PF01323"/>
    </source>
</evidence>
<evidence type="ECO:0000313" key="3">
    <source>
        <dbReference type="Proteomes" id="UP000028123"/>
    </source>
</evidence>
<dbReference type="SUPFAM" id="SSF52833">
    <property type="entry name" value="Thioredoxin-like"/>
    <property type="match status" value="1"/>
</dbReference>
<feature type="domain" description="DSBA-like thioredoxin" evidence="1">
    <location>
        <begin position="5"/>
        <end position="193"/>
    </location>
</feature>
<dbReference type="InterPro" id="IPR011767">
    <property type="entry name" value="GLR_AS"/>
</dbReference>
<dbReference type="InterPro" id="IPR036249">
    <property type="entry name" value="Thioredoxin-like_sf"/>
</dbReference>
<dbReference type="EMBL" id="JNVM01000012">
    <property type="protein sequence ID" value="KEQ25118.1"/>
    <property type="molecule type" value="Genomic_DNA"/>
</dbReference>
<proteinExistence type="predicted"/>
<dbReference type="Proteomes" id="UP000028123">
    <property type="component" value="Unassembled WGS sequence"/>
</dbReference>
<name>A0A081P345_9BACL</name>